<dbReference type="EnsemblMetazoa" id="CLYHEMT006003.1">
    <property type="protein sequence ID" value="CLYHEMP006003.1"/>
    <property type="gene ID" value="CLYHEMG006003"/>
</dbReference>
<dbReference type="RefSeq" id="XP_066932950.1">
    <property type="nucleotide sequence ID" value="XM_067076849.1"/>
</dbReference>
<feature type="repeat" description="HEAT" evidence="1">
    <location>
        <begin position="725"/>
        <end position="763"/>
    </location>
</feature>
<proteinExistence type="predicted"/>
<organism evidence="4 5">
    <name type="scientific">Clytia hemisphaerica</name>
    <dbReference type="NCBI Taxonomy" id="252671"/>
    <lineage>
        <taxon>Eukaryota</taxon>
        <taxon>Metazoa</taxon>
        <taxon>Cnidaria</taxon>
        <taxon>Hydrozoa</taxon>
        <taxon>Hydroidolina</taxon>
        <taxon>Leptothecata</taxon>
        <taxon>Obeliida</taxon>
        <taxon>Clytiidae</taxon>
        <taxon>Clytia</taxon>
    </lineage>
</organism>
<dbReference type="AlphaFoldDB" id="A0A7M5U451"/>
<dbReference type="GO" id="GO:0036159">
    <property type="term" value="P:inner dynein arm assembly"/>
    <property type="evidence" value="ECO:0007669"/>
    <property type="project" value="TreeGrafter"/>
</dbReference>
<dbReference type="InterPro" id="IPR011989">
    <property type="entry name" value="ARM-like"/>
</dbReference>
<reference evidence="4" key="1">
    <citation type="submission" date="2021-01" db="UniProtKB">
        <authorList>
            <consortium name="EnsemblMetazoa"/>
        </authorList>
    </citation>
    <scope>IDENTIFICATION</scope>
</reference>
<dbReference type="GO" id="GO:0005737">
    <property type="term" value="C:cytoplasm"/>
    <property type="evidence" value="ECO:0007669"/>
    <property type="project" value="TreeGrafter"/>
</dbReference>
<dbReference type="InterPro" id="IPR052623">
    <property type="entry name" value="DAAF5"/>
</dbReference>
<dbReference type="InterPro" id="IPR056497">
    <property type="entry name" value="HEAT_DAAF5"/>
</dbReference>
<dbReference type="GO" id="GO:0045505">
    <property type="term" value="F:dynein intermediate chain binding"/>
    <property type="evidence" value="ECO:0007669"/>
    <property type="project" value="TreeGrafter"/>
</dbReference>
<evidence type="ECO:0000313" key="5">
    <source>
        <dbReference type="Proteomes" id="UP000594262"/>
    </source>
</evidence>
<keyword evidence="5" id="KW-1185">Reference proteome</keyword>
<dbReference type="PANTHER" id="PTHR16216">
    <property type="entry name" value="DYNEIN ASSEMBLY FACTOR 5, AXONEMAL"/>
    <property type="match status" value="1"/>
</dbReference>
<dbReference type="Proteomes" id="UP000594262">
    <property type="component" value="Unplaced"/>
</dbReference>
<dbReference type="OrthoDB" id="413572at2759"/>
<dbReference type="SUPFAM" id="SSF48371">
    <property type="entry name" value="ARM repeat"/>
    <property type="match status" value="1"/>
</dbReference>
<dbReference type="PANTHER" id="PTHR16216:SF2">
    <property type="entry name" value="DYNEIN AXONEMAL ASSEMBLY FACTOR 5"/>
    <property type="match status" value="1"/>
</dbReference>
<dbReference type="InterPro" id="IPR016024">
    <property type="entry name" value="ARM-type_fold"/>
</dbReference>
<dbReference type="GO" id="GO:0003341">
    <property type="term" value="P:cilium movement"/>
    <property type="evidence" value="ECO:0007669"/>
    <property type="project" value="TreeGrafter"/>
</dbReference>
<evidence type="ECO:0000259" key="3">
    <source>
        <dbReference type="Pfam" id="PF25757"/>
    </source>
</evidence>
<accession>A0A7M5U451</accession>
<dbReference type="InterPro" id="IPR021133">
    <property type="entry name" value="HEAT_type_2"/>
</dbReference>
<protein>
    <submittedName>
        <fullName evidence="4">Uncharacterized protein</fullName>
    </submittedName>
</protein>
<sequence length="836" mass="95555">MGQEDCYEIIQALRRDFHSLSDQNKIARRRALEKIGKETFEKKPKPDVEVLKTIFDQIYKDVLKLFSDPVDRTRETAIKLATKFLTVLNGLDNYHAYIIPTIKQRLTADEEPEPTEEIRLLLVETLRNLIDLAGEQTAAFIDDHVNILQKTLVDSFPDVRKESCQCVRRLYEVSPQPFYMQGESLIKPLLKSLSHQHNKVRTAMIETIGITILGTSGKAVDEVFTHLAQRTFDHSGVVRLAVVNVVGRWLLELRDRYSFFSKLLPLLLSGFSDELPDIVNKSQTWFKQAGALYEEENEKDFKEKKEYLTQKHFEDALDHERPSLGCRALVQQNFSKILPAIINDITDWTPSTRIKSASLLYHMVYFCEDHVTMNIELLSQGLYRAAEDDEKEVVQHVLKTAELVGLFVEPRVYMNLIIPHLESVTLSPKSISRTLRILSCFVKKANYRLIGDEITRVCKTLSSPEISSTIDQSCQESLLECTNQIIAKNGINHSEFSKDLFKVLLNVTSLACNGEVKNQVKSQLGELSLKLNMTSSDDLFNMFGSELTMELKDSCKQWTGQSPEFYLYIAILSESKMALVSFLQTALEIFVQCSDASRDPEMRQKMFVNLSQLVLSCRGEESLIKELQQCALKLLRETVLPNCIWQAGRTAAAVRSVAISFLWAMLESGVITDGHLKESFKEIHTQIIACLDDHNETTRLVTVKVMLKLLQVCGPSFDVEQLHVIYPEVLKRLDDSSDDIRILATKALAAYFNSLPSNYDREFFQVHLEFIYKTLLIHMDDSHQNVQEAVYTCLKEGVQIHAGLLKNKVEDVKNKHRTKTYCEELSKLCESQLREV</sequence>
<dbReference type="GO" id="GO:0036158">
    <property type="term" value="P:outer dynein arm assembly"/>
    <property type="evidence" value="ECO:0007669"/>
    <property type="project" value="TreeGrafter"/>
</dbReference>
<dbReference type="PROSITE" id="PS50077">
    <property type="entry name" value="HEAT_REPEAT"/>
    <property type="match status" value="1"/>
</dbReference>
<feature type="domain" description="Dynein axonemal assembly factor 5 TPR repeats" evidence="3">
    <location>
        <begin position="20"/>
        <end position="304"/>
    </location>
</feature>
<evidence type="ECO:0000256" key="1">
    <source>
        <dbReference type="PROSITE-ProRule" id="PRU00103"/>
    </source>
</evidence>
<evidence type="ECO:0000259" key="2">
    <source>
        <dbReference type="Pfam" id="PF24573"/>
    </source>
</evidence>
<dbReference type="Gene3D" id="1.25.10.10">
    <property type="entry name" value="Leucine-rich Repeat Variant"/>
    <property type="match status" value="2"/>
</dbReference>
<dbReference type="GeneID" id="136820653"/>
<dbReference type="Pfam" id="PF25757">
    <property type="entry name" value="TPR_DNAAF5"/>
    <property type="match status" value="1"/>
</dbReference>
<feature type="domain" description="Dynein axonemal assembly factor 5 HEAT-repeat" evidence="2">
    <location>
        <begin position="319"/>
        <end position="510"/>
    </location>
</feature>
<evidence type="ECO:0000313" key="4">
    <source>
        <dbReference type="EnsemblMetazoa" id="CLYHEMP006003.1"/>
    </source>
</evidence>
<name>A0A7M5U451_9CNID</name>
<dbReference type="InterPro" id="IPR057978">
    <property type="entry name" value="TPR_DAAF5"/>
</dbReference>
<dbReference type="Pfam" id="PF24573">
    <property type="entry name" value="HEAT_DAAF5"/>
    <property type="match status" value="1"/>
</dbReference>